<feature type="compositionally biased region" description="Basic and acidic residues" evidence="1">
    <location>
        <begin position="7"/>
        <end position="23"/>
    </location>
</feature>
<sequence length="100" mass="11522">MSIRSSHSHEESELGDLLRRGIEIPHGSQSKNGNGRKKKEKFINIKKNEKQPESNFSIKTCLEKKHSVFAFEISTQFDSNLMEIKEGNQLWKAKKGELLH</sequence>
<name>A0A1J1J6Q8_9DIPT</name>
<dbReference type="AlphaFoldDB" id="A0A1J1J6Q8"/>
<feature type="region of interest" description="Disordered" evidence="1">
    <location>
        <begin position="1"/>
        <end position="49"/>
    </location>
</feature>
<organism evidence="2 3">
    <name type="scientific">Clunio marinus</name>
    <dbReference type="NCBI Taxonomy" id="568069"/>
    <lineage>
        <taxon>Eukaryota</taxon>
        <taxon>Metazoa</taxon>
        <taxon>Ecdysozoa</taxon>
        <taxon>Arthropoda</taxon>
        <taxon>Hexapoda</taxon>
        <taxon>Insecta</taxon>
        <taxon>Pterygota</taxon>
        <taxon>Neoptera</taxon>
        <taxon>Endopterygota</taxon>
        <taxon>Diptera</taxon>
        <taxon>Nematocera</taxon>
        <taxon>Chironomoidea</taxon>
        <taxon>Chironomidae</taxon>
        <taxon>Clunio</taxon>
    </lineage>
</organism>
<accession>A0A1J1J6Q8</accession>
<evidence type="ECO:0000256" key="1">
    <source>
        <dbReference type="SAM" id="MobiDB-lite"/>
    </source>
</evidence>
<dbReference type="Proteomes" id="UP000183832">
    <property type="component" value="Unassembled WGS sequence"/>
</dbReference>
<dbReference type="EMBL" id="CVRI01000073">
    <property type="protein sequence ID" value="CRL07666.1"/>
    <property type="molecule type" value="Genomic_DNA"/>
</dbReference>
<evidence type="ECO:0000313" key="2">
    <source>
        <dbReference type="EMBL" id="CRL07666.1"/>
    </source>
</evidence>
<protein>
    <submittedName>
        <fullName evidence="2">CLUMA_CG020625, isoform A</fullName>
    </submittedName>
</protein>
<reference evidence="2 3" key="1">
    <citation type="submission" date="2015-04" db="EMBL/GenBank/DDBJ databases">
        <authorList>
            <person name="Syromyatnikov M.Y."/>
            <person name="Popov V.N."/>
        </authorList>
    </citation>
    <scope>NUCLEOTIDE SEQUENCE [LARGE SCALE GENOMIC DNA]</scope>
</reference>
<evidence type="ECO:0000313" key="3">
    <source>
        <dbReference type="Proteomes" id="UP000183832"/>
    </source>
</evidence>
<gene>
    <name evidence="2" type="ORF">CLUMA_CG020625</name>
</gene>
<keyword evidence="3" id="KW-1185">Reference proteome</keyword>
<proteinExistence type="predicted"/>